<comment type="caution">
    <text evidence="2">The sequence shown here is derived from an EMBL/GenBank/DDBJ whole genome shotgun (WGS) entry which is preliminary data.</text>
</comment>
<evidence type="ECO:0000313" key="3">
    <source>
        <dbReference type="Proteomes" id="UP001347796"/>
    </source>
</evidence>
<name>A0AAN8KG97_PATCE</name>
<dbReference type="EMBL" id="JAZGQO010000002">
    <property type="protein sequence ID" value="KAK6190855.1"/>
    <property type="molecule type" value="Genomic_DNA"/>
</dbReference>
<dbReference type="Proteomes" id="UP001347796">
    <property type="component" value="Unassembled WGS sequence"/>
</dbReference>
<keyword evidence="1" id="KW-0175">Coiled coil</keyword>
<protein>
    <submittedName>
        <fullName evidence="2">Uncharacterized protein</fullName>
    </submittedName>
</protein>
<proteinExistence type="predicted"/>
<feature type="coiled-coil region" evidence="1">
    <location>
        <begin position="63"/>
        <end position="104"/>
    </location>
</feature>
<reference evidence="2 3" key="1">
    <citation type="submission" date="2024-01" db="EMBL/GenBank/DDBJ databases">
        <title>The genome of the rayed Mediterranean limpet Patella caerulea (Linnaeus, 1758).</title>
        <authorList>
            <person name="Anh-Thu Weber A."/>
            <person name="Halstead-Nussloch G."/>
        </authorList>
    </citation>
    <scope>NUCLEOTIDE SEQUENCE [LARGE SCALE GENOMIC DNA]</scope>
    <source>
        <strain evidence="2">AATW-2023a</strain>
        <tissue evidence="2">Whole specimen</tissue>
    </source>
</reference>
<evidence type="ECO:0000256" key="1">
    <source>
        <dbReference type="SAM" id="Coils"/>
    </source>
</evidence>
<gene>
    <name evidence="2" type="ORF">SNE40_002630</name>
</gene>
<dbReference type="AlphaFoldDB" id="A0AAN8KG97"/>
<keyword evidence="3" id="KW-1185">Reference proteome</keyword>
<organism evidence="2 3">
    <name type="scientific">Patella caerulea</name>
    <name type="common">Rayed Mediterranean limpet</name>
    <dbReference type="NCBI Taxonomy" id="87958"/>
    <lineage>
        <taxon>Eukaryota</taxon>
        <taxon>Metazoa</taxon>
        <taxon>Spiralia</taxon>
        <taxon>Lophotrochozoa</taxon>
        <taxon>Mollusca</taxon>
        <taxon>Gastropoda</taxon>
        <taxon>Patellogastropoda</taxon>
        <taxon>Patelloidea</taxon>
        <taxon>Patellidae</taxon>
        <taxon>Patella</taxon>
    </lineage>
</organism>
<accession>A0AAN8KG97</accession>
<evidence type="ECO:0000313" key="2">
    <source>
        <dbReference type="EMBL" id="KAK6190855.1"/>
    </source>
</evidence>
<sequence>MESSEETDSVDSSKPSKVIHFTDCNNIAIGKDIVFSCGKPLQQELEELRSKTEELQQSFTSKVDALHDDNQHLRSEIRQLQKSMQQLQLQNKIMIEKIDNLEKRDSTPHILTEIQNKKLSGLEEKNSIRKNTAGKKRRRSWHGNCKEGILIKDLCTIDC</sequence>